<dbReference type="InterPro" id="IPR002176">
    <property type="entry name" value="X-over_junc_endoDNase_RuvC"/>
</dbReference>
<dbReference type="GO" id="GO:0006310">
    <property type="term" value="P:DNA recombination"/>
    <property type="evidence" value="ECO:0007669"/>
    <property type="project" value="UniProtKB-KW"/>
</dbReference>
<evidence type="ECO:0000256" key="5">
    <source>
        <dbReference type="ARBA" id="ARBA00023172"/>
    </source>
</evidence>
<dbReference type="GO" id="GO:0006281">
    <property type="term" value="P:DNA repair"/>
    <property type="evidence" value="ECO:0007669"/>
    <property type="project" value="UniProtKB-KW"/>
</dbReference>
<dbReference type="Pfam" id="PF02075">
    <property type="entry name" value="RuvC"/>
    <property type="match status" value="1"/>
</dbReference>
<dbReference type="SUPFAM" id="SSF53098">
    <property type="entry name" value="Ribonuclease H-like"/>
    <property type="match status" value="1"/>
</dbReference>
<comment type="similarity">
    <text evidence="1">Belongs to the RuvC family.</text>
</comment>
<name>A0A977PR02_9CAUD</name>
<keyword evidence="4" id="KW-0238">DNA-binding</keyword>
<reference evidence="7" key="1">
    <citation type="submission" date="2022-08" db="EMBL/GenBank/DDBJ databases">
        <authorList>
            <person name="Abuwarda M.A."/>
            <person name="Alvarez A."/>
            <person name="Batteikh M."/>
            <person name="Baughman A.P."/>
            <person name="Chavez V."/>
            <person name="Cheng C."/>
            <person name="Cosentino E.J."/>
            <person name="Di Blasi D.L."/>
            <person name="Dooley N.L."/>
            <person name="Empson B.M."/>
            <person name="Erfanian K."/>
            <person name="Esparza P.D."/>
            <person name="Fleming H.S."/>
            <person name="Ghannam M.S."/>
            <person name="Gibbons A.C."/>
            <person name="Gonzalez C."/>
            <person name="Huq N.E."/>
            <person name="Jin K."/>
            <person name="Kamarzar M."/>
            <person name="Khaine A."/>
            <person name="Krug K.R."/>
            <person name="Lee A."/>
            <person name="Liao S."/>
            <person name="Light I."/>
            <person name="Ma Y."/>
            <person name="Magaling J.M."/>
            <person name="McLinden K.C."/>
            <person name="Melkote A."/>
            <person name="Montoya Serpas C.A."/>
            <person name="Niazmandi K."/>
            <person name="Ostroske E.C."/>
            <person name="Paek B.H."/>
            <person name="Rajiv S."/>
            <person name="Santos C.E."/>
            <person name="Semaan S.A."/>
            <person name="Senthilvelan J."/>
            <person name="Sheppy T.E."/>
            <person name="Stephenson J.C."/>
            <person name="Tenney M.E."/>
            <person name="Teoh N."/>
            <person name="Thorp J.P."/>
            <person name="Turon Font G."/>
            <person name="Uvarov E.V."/>
            <person name="Verpukhovskiy P."/>
            <person name="Wang J."/>
            <person name="Whang A.Y."/>
            <person name="Wright N.E."/>
            <person name="Wu M."/>
            <person name="Zhuang C."/>
            <person name="Bruns J.A."/>
            <person name="Chai A.E."/>
            <person name="Parikh H."/>
            <person name="Zorawik M."/>
            <person name="Garza D.R."/>
            <person name="Ngo R.T."/>
            <person name="Reddi K."/>
            <person name="Garcia-Vedrenne A.E."/>
            <person name="Freise A.C."/>
            <person name="Balish M.F."/>
            <person name="Garlena R.A."/>
            <person name="Russell D.A."/>
            <person name="Jacobs-Sera D."/>
            <person name="Hatfull G.F."/>
        </authorList>
    </citation>
    <scope>NUCLEOTIDE SEQUENCE</scope>
</reference>
<dbReference type="Gene3D" id="3.30.420.10">
    <property type="entry name" value="Ribonuclease H-like superfamily/Ribonuclease H"/>
    <property type="match status" value="1"/>
</dbReference>
<dbReference type="InterPro" id="IPR036397">
    <property type="entry name" value="RNaseH_sf"/>
</dbReference>
<sequence>MRTVVGVDPGSRTTGLAVVRGTTLIAFDSITHDRPIFPPSTDYLRAVAAAVDSLIEAHSASLLAVETLREPNWHVGGGRAAAKPGAVIATCAVVGGLQMVDFDVPLVMVPPGKHGKGYLGSYPEELVGPGERRRPDWRVRTGTGALRHARSAFDVARNGNLIYRAEGAHHS</sequence>
<dbReference type="InterPro" id="IPR012337">
    <property type="entry name" value="RNaseH-like_sf"/>
</dbReference>
<evidence type="ECO:0000256" key="6">
    <source>
        <dbReference type="ARBA" id="ARBA00023204"/>
    </source>
</evidence>
<evidence type="ECO:0000313" key="7">
    <source>
        <dbReference type="EMBL" id="UXE03853.1"/>
    </source>
</evidence>
<keyword evidence="2" id="KW-0227">DNA damage</keyword>
<dbReference type="EMBL" id="OP297535">
    <property type="protein sequence ID" value="UXE03853.1"/>
    <property type="molecule type" value="Genomic_DNA"/>
</dbReference>
<evidence type="ECO:0000313" key="8">
    <source>
        <dbReference type="Proteomes" id="UP001064297"/>
    </source>
</evidence>
<evidence type="ECO:0000256" key="4">
    <source>
        <dbReference type="ARBA" id="ARBA00023125"/>
    </source>
</evidence>
<gene>
    <name evidence="7" type="primary">130</name>
    <name evidence="7" type="ORF">SEA_OBLADI_130</name>
</gene>
<keyword evidence="5" id="KW-0233">DNA recombination</keyword>
<accession>A0A977PR02</accession>
<keyword evidence="3" id="KW-0460">Magnesium</keyword>
<keyword evidence="8" id="KW-1185">Reference proteome</keyword>
<keyword evidence="6" id="KW-0234">DNA repair</keyword>
<dbReference type="GO" id="GO:0004520">
    <property type="term" value="F:DNA endonuclease activity"/>
    <property type="evidence" value="ECO:0007669"/>
    <property type="project" value="InterPro"/>
</dbReference>
<proteinExistence type="inferred from homology"/>
<dbReference type="GO" id="GO:0003677">
    <property type="term" value="F:DNA binding"/>
    <property type="evidence" value="ECO:0007669"/>
    <property type="project" value="UniProtKB-KW"/>
</dbReference>
<dbReference type="Proteomes" id="UP001064297">
    <property type="component" value="Segment"/>
</dbReference>
<evidence type="ECO:0000256" key="2">
    <source>
        <dbReference type="ARBA" id="ARBA00022763"/>
    </source>
</evidence>
<evidence type="ECO:0000256" key="1">
    <source>
        <dbReference type="ARBA" id="ARBA00009518"/>
    </source>
</evidence>
<protein>
    <submittedName>
        <fullName evidence="7">RuvC-like resolvase</fullName>
    </submittedName>
</protein>
<evidence type="ECO:0000256" key="3">
    <source>
        <dbReference type="ARBA" id="ARBA00022842"/>
    </source>
</evidence>
<organism evidence="7 8">
    <name type="scientific">Gordonia phage ObLaDi</name>
    <dbReference type="NCBI Taxonomy" id="2978487"/>
    <lineage>
        <taxon>Viruses</taxon>
        <taxon>Duplodnaviria</taxon>
        <taxon>Heunggongvirae</taxon>
        <taxon>Uroviricota</taxon>
        <taxon>Caudoviricetes</taxon>
        <taxon>Kruegerviridae</taxon>
        <taxon>Cafassovirus</taxon>
        <taxon>Cafassovirus obladi</taxon>
    </lineage>
</organism>